<keyword evidence="1" id="KW-1133">Transmembrane helix</keyword>
<gene>
    <name evidence="2" type="ORF">ACFOW3_13470</name>
</gene>
<keyword evidence="1" id="KW-0472">Membrane</keyword>
<keyword evidence="1" id="KW-0812">Transmembrane</keyword>
<organism evidence="2 3">
    <name type="scientific">Acidovorax facilis</name>
    <dbReference type="NCBI Taxonomy" id="12917"/>
    <lineage>
        <taxon>Bacteria</taxon>
        <taxon>Pseudomonadati</taxon>
        <taxon>Pseudomonadota</taxon>
        <taxon>Betaproteobacteria</taxon>
        <taxon>Burkholderiales</taxon>
        <taxon>Comamonadaceae</taxon>
        <taxon>Acidovorax</taxon>
    </lineage>
</organism>
<dbReference type="InterPro" id="IPR019690">
    <property type="entry name" value="DUF2569"/>
</dbReference>
<protein>
    <submittedName>
        <fullName evidence="2">DUF2569 family protein</fullName>
    </submittedName>
</protein>
<accession>A0ABV8DAV4</accession>
<evidence type="ECO:0000256" key="1">
    <source>
        <dbReference type="SAM" id="Phobius"/>
    </source>
</evidence>
<feature type="transmembrane region" description="Helical" evidence="1">
    <location>
        <begin position="145"/>
        <end position="165"/>
    </location>
</feature>
<name>A0ABV8DAV4_9BURK</name>
<dbReference type="EMBL" id="JBHSAJ010000037">
    <property type="protein sequence ID" value="MFC3935626.1"/>
    <property type="molecule type" value="Genomic_DNA"/>
</dbReference>
<feature type="transmembrane region" description="Helical" evidence="1">
    <location>
        <begin position="186"/>
        <end position="207"/>
    </location>
</feature>
<dbReference type="RefSeq" id="WP_377807609.1">
    <property type="nucleotide sequence ID" value="NZ_JBHSAJ010000037.1"/>
</dbReference>
<sequence length="210" mass="23032">MLNTEAKPQTSEPTASVEPEIKAPITDSKILGVYGWLRFFCVLLGFLNPLIILGNIRAGYAEVAPFYAQYPQFRQLFGIEATSGVLTAGLGMMAAYLLWKRFASAVVFAKVYLVAVFFMSLVQLVALSTIQGFPPEVMSVLREEGAKGVAKAFVGCALWYCYLQFSSRVRMTYANGSMAGPLRQMNIPPLGAGIGLVLLTFGLYRWLYGV</sequence>
<dbReference type="Proteomes" id="UP001595693">
    <property type="component" value="Unassembled WGS sequence"/>
</dbReference>
<dbReference type="Pfam" id="PF10754">
    <property type="entry name" value="DUF2569"/>
    <property type="match status" value="1"/>
</dbReference>
<reference evidence="3" key="1">
    <citation type="journal article" date="2019" name="Int. J. Syst. Evol. Microbiol.">
        <title>The Global Catalogue of Microorganisms (GCM) 10K type strain sequencing project: providing services to taxonomists for standard genome sequencing and annotation.</title>
        <authorList>
            <consortium name="The Broad Institute Genomics Platform"/>
            <consortium name="The Broad Institute Genome Sequencing Center for Infectious Disease"/>
            <person name="Wu L."/>
            <person name="Ma J."/>
        </authorList>
    </citation>
    <scope>NUCLEOTIDE SEQUENCE [LARGE SCALE GENOMIC DNA]</scope>
    <source>
        <strain evidence="3">CCUG 2113</strain>
    </source>
</reference>
<comment type="caution">
    <text evidence="2">The sequence shown here is derived from an EMBL/GenBank/DDBJ whole genome shotgun (WGS) entry which is preliminary data.</text>
</comment>
<proteinExistence type="predicted"/>
<evidence type="ECO:0000313" key="2">
    <source>
        <dbReference type="EMBL" id="MFC3935626.1"/>
    </source>
</evidence>
<feature type="transmembrane region" description="Helical" evidence="1">
    <location>
        <begin position="76"/>
        <end position="99"/>
    </location>
</feature>
<feature type="transmembrane region" description="Helical" evidence="1">
    <location>
        <begin position="111"/>
        <end position="133"/>
    </location>
</feature>
<keyword evidence="3" id="KW-1185">Reference proteome</keyword>
<evidence type="ECO:0000313" key="3">
    <source>
        <dbReference type="Proteomes" id="UP001595693"/>
    </source>
</evidence>
<feature type="transmembrane region" description="Helical" evidence="1">
    <location>
        <begin position="36"/>
        <end position="56"/>
    </location>
</feature>